<proteinExistence type="predicted"/>
<evidence type="ECO:0000256" key="1">
    <source>
        <dbReference type="SAM" id="MobiDB-lite"/>
    </source>
</evidence>
<dbReference type="AlphaFoldDB" id="A0A437PNB0"/>
<evidence type="ECO:0000313" key="3">
    <source>
        <dbReference type="Proteomes" id="UP000283128"/>
    </source>
</evidence>
<reference evidence="2 3" key="1">
    <citation type="submission" date="2019-01" db="EMBL/GenBank/DDBJ databases">
        <title>Genome sequences of Streptomyces and Rhizobium isolates collected from root and soil.</title>
        <authorList>
            <person name="Chhettri S."/>
            <person name="Sevigny J.L."/>
            <person name="Sen A."/>
            <person name="Ennis N."/>
            <person name="Tisa L."/>
        </authorList>
    </citation>
    <scope>NUCLEOTIDE SEQUENCE [LARGE SCALE GENOMIC DNA]</scope>
    <source>
        <strain evidence="2 3">San01</strain>
    </source>
</reference>
<dbReference type="EMBL" id="RZYA01000007">
    <property type="protein sequence ID" value="RVU23770.1"/>
    <property type="molecule type" value="Genomic_DNA"/>
</dbReference>
<name>A0A437PNB0_9ACTN</name>
<gene>
    <name evidence="2" type="ORF">EOT10_17040</name>
</gene>
<protein>
    <submittedName>
        <fullName evidence="2">Uncharacterized protein</fullName>
    </submittedName>
</protein>
<sequence>MSAAEQPHGSPSTLLPLVSRRSLLAGAVGRRDCGPSGQHLAAQHTLTDLTDIEVTAPTSWFDPGRHTLTAEADTPSGPASQSIPVTTVRPAPLAGRTVLDGGRLFGMSTELPEGAPSGDALPASQPGFDEPRMAEALVPGSFGAVRDKWNNANGALAVYPRTAKLAAPASGRRTKRSSLPRPPRPEQPPTSSR</sequence>
<organism evidence="2 3">
    <name type="scientific">Streptomyces antnestii</name>
    <dbReference type="NCBI Taxonomy" id="2494256"/>
    <lineage>
        <taxon>Bacteria</taxon>
        <taxon>Bacillati</taxon>
        <taxon>Actinomycetota</taxon>
        <taxon>Actinomycetes</taxon>
        <taxon>Kitasatosporales</taxon>
        <taxon>Streptomycetaceae</taxon>
        <taxon>Streptomyces</taxon>
    </lineage>
</organism>
<evidence type="ECO:0000313" key="2">
    <source>
        <dbReference type="EMBL" id="RVU23770.1"/>
    </source>
</evidence>
<keyword evidence="3" id="KW-1185">Reference proteome</keyword>
<feature type="compositionally biased region" description="Pro residues" evidence="1">
    <location>
        <begin position="180"/>
        <end position="193"/>
    </location>
</feature>
<dbReference type="RefSeq" id="WP_127829066.1">
    <property type="nucleotide sequence ID" value="NZ_RZYA01000007.1"/>
</dbReference>
<dbReference type="Proteomes" id="UP000283128">
    <property type="component" value="Unassembled WGS sequence"/>
</dbReference>
<accession>A0A437PNB0</accession>
<comment type="caution">
    <text evidence="2">The sequence shown here is derived from an EMBL/GenBank/DDBJ whole genome shotgun (WGS) entry which is preliminary data.</text>
</comment>
<feature type="region of interest" description="Disordered" evidence="1">
    <location>
        <begin position="162"/>
        <end position="193"/>
    </location>
</feature>